<feature type="chain" id="PRO_5010253227" evidence="1">
    <location>
        <begin position="21"/>
        <end position="154"/>
    </location>
</feature>
<dbReference type="CDD" id="cd17511">
    <property type="entry name" value="YbjN_AmyR-like"/>
    <property type="match status" value="1"/>
</dbReference>
<name>A0A1I2YLH7_9RHOB</name>
<evidence type="ECO:0000313" key="3">
    <source>
        <dbReference type="Proteomes" id="UP000183635"/>
    </source>
</evidence>
<dbReference type="RefSeq" id="WP_074966399.1">
    <property type="nucleotide sequence ID" value="NZ_CBCRYP010000017.1"/>
</dbReference>
<evidence type="ECO:0000313" key="2">
    <source>
        <dbReference type="EMBL" id="SFH26534.1"/>
    </source>
</evidence>
<dbReference type="STRING" id="34004.SAMN04488021_1055"/>
<protein>
    <submittedName>
        <fullName evidence="2">Putative sensory transduction regulator</fullName>
    </submittedName>
</protein>
<sequence>MRALFPLAVLAFLPALPAMAELSSPVLGDPKQIGELMAQSGLPISRGADIEGMPVLESRIDDIRFNVYFYGCRPLCERMQFVSGFTLPAPMTPQLANQWNLSNPFATVVVSDSGDAFLEMDIGLAGDGIGRKNFDEALASWRVAMNEFRDYIDW</sequence>
<dbReference type="AlphaFoldDB" id="A0A1I2YLH7"/>
<dbReference type="Pfam" id="PF10722">
    <property type="entry name" value="YbjN"/>
    <property type="match status" value="1"/>
</dbReference>
<keyword evidence="3" id="KW-1185">Reference proteome</keyword>
<proteinExistence type="predicted"/>
<reference evidence="2 3" key="1">
    <citation type="submission" date="2016-10" db="EMBL/GenBank/DDBJ databases">
        <authorList>
            <person name="de Groot N.N."/>
        </authorList>
    </citation>
    <scope>NUCLEOTIDE SEQUENCE [LARGE SCALE GENOMIC DNA]</scope>
    <source>
        <strain evidence="2 3">DSM 8537</strain>
    </source>
</reference>
<evidence type="ECO:0000256" key="1">
    <source>
        <dbReference type="SAM" id="SignalP"/>
    </source>
</evidence>
<gene>
    <name evidence="2" type="ORF">SAMN04488021_1055</name>
</gene>
<organism evidence="2 3">
    <name type="scientific">Paracoccus aminovorans</name>
    <dbReference type="NCBI Taxonomy" id="34004"/>
    <lineage>
        <taxon>Bacteria</taxon>
        <taxon>Pseudomonadati</taxon>
        <taxon>Pseudomonadota</taxon>
        <taxon>Alphaproteobacteria</taxon>
        <taxon>Rhodobacterales</taxon>
        <taxon>Paracoccaceae</taxon>
        <taxon>Paracoccus</taxon>
    </lineage>
</organism>
<accession>A0A1I2YLH7</accession>
<dbReference type="InterPro" id="IPR019660">
    <property type="entry name" value="Put_sensory_transdc_reg_YbjN"/>
</dbReference>
<dbReference type="Proteomes" id="UP000183635">
    <property type="component" value="Unassembled WGS sequence"/>
</dbReference>
<keyword evidence="1" id="KW-0732">Signal</keyword>
<dbReference type="EMBL" id="FOPU01000005">
    <property type="protein sequence ID" value="SFH26534.1"/>
    <property type="molecule type" value="Genomic_DNA"/>
</dbReference>
<feature type="signal peptide" evidence="1">
    <location>
        <begin position="1"/>
        <end position="20"/>
    </location>
</feature>